<proteinExistence type="predicted"/>
<sequence>MGRHIMHPILSLSLICICNLTQQFVLKHNGQSEYVTVPVLLVNLALINDDEKPSLAGRCEKCEL</sequence>
<name>A0A0A9ELV4_ARUDO</name>
<reference evidence="2" key="1">
    <citation type="submission" date="2014-09" db="EMBL/GenBank/DDBJ databases">
        <authorList>
            <person name="Magalhaes I.L.F."/>
            <person name="Oliveira U."/>
            <person name="Santos F.R."/>
            <person name="Vidigal T.H.D.A."/>
            <person name="Brescovit A.D."/>
            <person name="Santos A.J."/>
        </authorList>
    </citation>
    <scope>NUCLEOTIDE SEQUENCE</scope>
    <source>
        <tissue evidence="2">Shoot tissue taken approximately 20 cm above the soil surface</tissue>
    </source>
</reference>
<evidence type="ECO:0000256" key="1">
    <source>
        <dbReference type="SAM" id="SignalP"/>
    </source>
</evidence>
<accession>A0A0A9ELV4</accession>
<evidence type="ECO:0000313" key="2">
    <source>
        <dbReference type="EMBL" id="JAD99988.1"/>
    </source>
</evidence>
<organism evidence="2">
    <name type="scientific">Arundo donax</name>
    <name type="common">Giant reed</name>
    <name type="synonym">Donax arundinaceus</name>
    <dbReference type="NCBI Taxonomy" id="35708"/>
    <lineage>
        <taxon>Eukaryota</taxon>
        <taxon>Viridiplantae</taxon>
        <taxon>Streptophyta</taxon>
        <taxon>Embryophyta</taxon>
        <taxon>Tracheophyta</taxon>
        <taxon>Spermatophyta</taxon>
        <taxon>Magnoliopsida</taxon>
        <taxon>Liliopsida</taxon>
        <taxon>Poales</taxon>
        <taxon>Poaceae</taxon>
        <taxon>PACMAD clade</taxon>
        <taxon>Arundinoideae</taxon>
        <taxon>Arundineae</taxon>
        <taxon>Arundo</taxon>
    </lineage>
</organism>
<protein>
    <submittedName>
        <fullName evidence="2">Uncharacterized protein</fullName>
    </submittedName>
</protein>
<feature type="chain" id="PRO_5002046986" evidence="1">
    <location>
        <begin position="24"/>
        <end position="64"/>
    </location>
</feature>
<dbReference type="EMBL" id="GBRH01197907">
    <property type="protein sequence ID" value="JAD99988.1"/>
    <property type="molecule type" value="Transcribed_RNA"/>
</dbReference>
<feature type="signal peptide" evidence="1">
    <location>
        <begin position="1"/>
        <end position="23"/>
    </location>
</feature>
<keyword evidence="1" id="KW-0732">Signal</keyword>
<dbReference type="AlphaFoldDB" id="A0A0A9ELV4"/>
<reference evidence="2" key="2">
    <citation type="journal article" date="2015" name="Data Brief">
        <title>Shoot transcriptome of the giant reed, Arundo donax.</title>
        <authorList>
            <person name="Barrero R.A."/>
            <person name="Guerrero F.D."/>
            <person name="Moolhuijzen P."/>
            <person name="Goolsby J.A."/>
            <person name="Tidwell J."/>
            <person name="Bellgard S.E."/>
            <person name="Bellgard M.I."/>
        </authorList>
    </citation>
    <scope>NUCLEOTIDE SEQUENCE</scope>
    <source>
        <tissue evidence="2">Shoot tissue taken approximately 20 cm above the soil surface</tissue>
    </source>
</reference>